<protein>
    <submittedName>
        <fullName evidence="2">Uncharacterized protein</fullName>
    </submittedName>
</protein>
<dbReference type="EMBL" id="JAFBMS010000032">
    <property type="protein sequence ID" value="KAG9341826.1"/>
    <property type="molecule type" value="Genomic_DNA"/>
</dbReference>
<evidence type="ECO:0000313" key="2">
    <source>
        <dbReference type="EMBL" id="KAG9341826.1"/>
    </source>
</evidence>
<gene>
    <name evidence="2" type="ORF">JZ751_018548</name>
</gene>
<sequence>MGGVCWGKERENERERGNTGSGGERERINREREAEKRQSEKQKVGEIDRKKKDSNPEQNRERERERRSLAGRERQGDRGENLRQLKAQALPHCCSHGLQRCLFARTKRTGPLPLTLPDCSTAPQTLSQDASESSHAAVIICSGADMSHLLSQLDFSSALIGFLGAHLTKNSAAWHRVSTA</sequence>
<evidence type="ECO:0000256" key="1">
    <source>
        <dbReference type="SAM" id="MobiDB-lite"/>
    </source>
</evidence>
<dbReference type="AlphaFoldDB" id="A0A8T2NQE5"/>
<keyword evidence="3" id="KW-1185">Reference proteome</keyword>
<organism evidence="2 3">
    <name type="scientific">Albula glossodonta</name>
    <name type="common">roundjaw bonefish</name>
    <dbReference type="NCBI Taxonomy" id="121402"/>
    <lineage>
        <taxon>Eukaryota</taxon>
        <taxon>Metazoa</taxon>
        <taxon>Chordata</taxon>
        <taxon>Craniata</taxon>
        <taxon>Vertebrata</taxon>
        <taxon>Euteleostomi</taxon>
        <taxon>Actinopterygii</taxon>
        <taxon>Neopterygii</taxon>
        <taxon>Teleostei</taxon>
        <taxon>Albuliformes</taxon>
        <taxon>Albulidae</taxon>
        <taxon>Albula</taxon>
    </lineage>
</organism>
<feature type="region of interest" description="Disordered" evidence="1">
    <location>
        <begin position="1"/>
        <end position="80"/>
    </location>
</feature>
<reference evidence="2" key="1">
    <citation type="thesis" date="2021" institute="BYU ScholarsArchive" country="Provo, UT, USA">
        <title>Applications of and Algorithms for Genome Assembly and Genomic Analyses with an Emphasis on Marine Teleosts.</title>
        <authorList>
            <person name="Pickett B.D."/>
        </authorList>
    </citation>
    <scope>NUCLEOTIDE SEQUENCE</scope>
    <source>
        <strain evidence="2">HI-2016</strain>
    </source>
</reference>
<dbReference type="Proteomes" id="UP000824540">
    <property type="component" value="Unassembled WGS sequence"/>
</dbReference>
<comment type="caution">
    <text evidence="2">The sequence shown here is derived from an EMBL/GenBank/DDBJ whole genome shotgun (WGS) entry which is preliminary data.</text>
</comment>
<name>A0A8T2NQE5_9TELE</name>
<evidence type="ECO:0000313" key="3">
    <source>
        <dbReference type="Proteomes" id="UP000824540"/>
    </source>
</evidence>
<proteinExistence type="predicted"/>
<feature type="compositionally biased region" description="Basic and acidic residues" evidence="1">
    <location>
        <begin position="7"/>
        <end position="80"/>
    </location>
</feature>
<accession>A0A8T2NQE5</accession>